<dbReference type="EMBL" id="WEKV01000010">
    <property type="protein sequence ID" value="KAB7784623.1"/>
    <property type="molecule type" value="Genomic_DNA"/>
</dbReference>
<dbReference type="InterPro" id="IPR003675">
    <property type="entry name" value="Rce1/LyrA-like_dom"/>
</dbReference>
<dbReference type="PANTHER" id="PTHR36435">
    <property type="entry name" value="SLR1288 PROTEIN"/>
    <property type="match status" value="1"/>
</dbReference>
<comment type="caution">
    <text evidence="3">The sequence shown here is derived from an EMBL/GenBank/DDBJ whole genome shotgun (WGS) entry which is preliminary data.</text>
</comment>
<keyword evidence="1" id="KW-0812">Transmembrane</keyword>
<evidence type="ECO:0000313" key="4">
    <source>
        <dbReference type="Proteomes" id="UP000469949"/>
    </source>
</evidence>
<accession>A0A833J4T0</accession>
<feature type="transmembrane region" description="Helical" evidence="1">
    <location>
        <begin position="185"/>
        <end position="203"/>
    </location>
</feature>
<dbReference type="AlphaFoldDB" id="A0A833J4T0"/>
<dbReference type="InterPro" id="IPR052710">
    <property type="entry name" value="CAAX_protease"/>
</dbReference>
<dbReference type="PANTHER" id="PTHR36435:SF1">
    <property type="entry name" value="CAAX AMINO TERMINAL PROTEASE FAMILY PROTEIN"/>
    <property type="match status" value="1"/>
</dbReference>
<dbReference type="GO" id="GO:0004175">
    <property type="term" value="F:endopeptidase activity"/>
    <property type="evidence" value="ECO:0007669"/>
    <property type="project" value="UniProtKB-ARBA"/>
</dbReference>
<feature type="transmembrane region" description="Helical" evidence="1">
    <location>
        <begin position="103"/>
        <end position="123"/>
    </location>
</feature>
<sequence>MKSDPRSDPLCVASVADMPPVAADARPPRLPHTRISAGFFWLGRVLLLIAVPLSILLLASGLALVIVRVGGDLRLGIDPLTSAAARPRLPLAEIAGRGVVMDALRQVLMALLVIGLAAWAGGGEWRRRLGLTRPAEPRAPMRRLWLLLPLWPLIHIAWVTTTAAALHMNFGNGVRLSPFLGPATLWLWFAFVVLLAPIAEELLLRGETFARASAFLGPAGTIVATALLFCLAHMSIDPGAKGALARPLTLLPLAITLGWLRWRTGRLWPCILLHGWSNFCLLAYQLGPSLLR</sequence>
<evidence type="ECO:0000259" key="2">
    <source>
        <dbReference type="Pfam" id="PF02517"/>
    </source>
</evidence>
<dbReference type="GO" id="GO:0080120">
    <property type="term" value="P:CAAX-box protein maturation"/>
    <property type="evidence" value="ECO:0007669"/>
    <property type="project" value="UniProtKB-ARBA"/>
</dbReference>
<proteinExistence type="predicted"/>
<reference evidence="3 4" key="1">
    <citation type="submission" date="2019-10" db="EMBL/GenBank/DDBJ databases">
        <title>Draft Genome Sequence of the Caffeine Degrading Methylotroph Methylorubrum populi PINKEL.</title>
        <authorList>
            <person name="Dawson S.C."/>
            <person name="Zhang X."/>
            <person name="Wright M.E."/>
            <person name="Sharma G."/>
            <person name="Langner J.T."/>
            <person name="Ditty J.L."/>
            <person name="Subuyuj G.A."/>
        </authorList>
    </citation>
    <scope>NUCLEOTIDE SEQUENCE [LARGE SCALE GENOMIC DNA]</scope>
    <source>
        <strain evidence="3 4">Pinkel</strain>
    </source>
</reference>
<feature type="transmembrane region" description="Helical" evidence="1">
    <location>
        <begin position="144"/>
        <end position="165"/>
    </location>
</feature>
<dbReference type="Pfam" id="PF02517">
    <property type="entry name" value="Rce1-like"/>
    <property type="match status" value="1"/>
</dbReference>
<feature type="transmembrane region" description="Helical" evidence="1">
    <location>
        <begin position="267"/>
        <end position="286"/>
    </location>
</feature>
<gene>
    <name evidence="3" type="ORF">F8B43_2656</name>
</gene>
<name>A0A833J4T0_9HYPH</name>
<keyword evidence="1" id="KW-0472">Membrane</keyword>
<evidence type="ECO:0000256" key="1">
    <source>
        <dbReference type="SAM" id="Phobius"/>
    </source>
</evidence>
<feature type="transmembrane region" description="Helical" evidence="1">
    <location>
        <begin position="215"/>
        <end position="236"/>
    </location>
</feature>
<feature type="transmembrane region" description="Helical" evidence="1">
    <location>
        <begin position="39"/>
        <end position="66"/>
    </location>
</feature>
<keyword evidence="1" id="KW-1133">Transmembrane helix</keyword>
<protein>
    <recommendedName>
        <fullName evidence="2">CAAX prenyl protease 2/Lysostaphin resistance protein A-like domain-containing protein</fullName>
    </recommendedName>
</protein>
<feature type="domain" description="CAAX prenyl protease 2/Lysostaphin resistance protein A-like" evidence="2">
    <location>
        <begin position="183"/>
        <end position="279"/>
    </location>
</feature>
<dbReference type="Proteomes" id="UP000469949">
    <property type="component" value="Unassembled WGS sequence"/>
</dbReference>
<organism evidence="3 4">
    <name type="scientific">Methylorubrum populi</name>
    <dbReference type="NCBI Taxonomy" id="223967"/>
    <lineage>
        <taxon>Bacteria</taxon>
        <taxon>Pseudomonadati</taxon>
        <taxon>Pseudomonadota</taxon>
        <taxon>Alphaproteobacteria</taxon>
        <taxon>Hyphomicrobiales</taxon>
        <taxon>Methylobacteriaceae</taxon>
        <taxon>Methylorubrum</taxon>
    </lineage>
</organism>
<evidence type="ECO:0000313" key="3">
    <source>
        <dbReference type="EMBL" id="KAB7784623.1"/>
    </source>
</evidence>
<feature type="transmembrane region" description="Helical" evidence="1">
    <location>
        <begin position="242"/>
        <end position="260"/>
    </location>
</feature>